<keyword evidence="2" id="KW-1133">Transmembrane helix</keyword>
<gene>
    <name evidence="3" type="ORF">J2S77_002759</name>
</gene>
<proteinExistence type="predicted"/>
<evidence type="ECO:0000313" key="4">
    <source>
        <dbReference type="Proteomes" id="UP001224359"/>
    </source>
</evidence>
<comment type="caution">
    <text evidence="3">The sequence shown here is derived from an EMBL/GenBank/DDBJ whole genome shotgun (WGS) entry which is preliminary data.</text>
</comment>
<organism evidence="3 4">
    <name type="scientific">Alkalibacillus salilacus</name>
    <dbReference type="NCBI Taxonomy" id="284582"/>
    <lineage>
        <taxon>Bacteria</taxon>
        <taxon>Bacillati</taxon>
        <taxon>Bacillota</taxon>
        <taxon>Bacilli</taxon>
        <taxon>Bacillales</taxon>
        <taxon>Bacillaceae</taxon>
        <taxon>Alkalibacillus</taxon>
    </lineage>
</organism>
<reference evidence="3 4" key="1">
    <citation type="submission" date="2023-07" db="EMBL/GenBank/DDBJ databases">
        <title>Genomic Encyclopedia of Type Strains, Phase IV (KMG-IV): sequencing the most valuable type-strain genomes for metagenomic binning, comparative biology and taxonomic classification.</title>
        <authorList>
            <person name="Goeker M."/>
        </authorList>
    </citation>
    <scope>NUCLEOTIDE SEQUENCE [LARGE SCALE GENOMIC DNA]</scope>
    <source>
        <strain evidence="3 4">DSM 16460</strain>
    </source>
</reference>
<accession>A0ABT9VIF4</accession>
<dbReference type="Proteomes" id="UP001224359">
    <property type="component" value="Unassembled WGS sequence"/>
</dbReference>
<keyword evidence="2" id="KW-0472">Membrane</keyword>
<protein>
    <submittedName>
        <fullName evidence="3">Cytochrome c-type biogenesis protein CcmH/NrfF</fullName>
    </submittedName>
</protein>
<dbReference type="EMBL" id="JAUSTQ010000018">
    <property type="protein sequence ID" value="MDQ0160752.1"/>
    <property type="molecule type" value="Genomic_DNA"/>
</dbReference>
<keyword evidence="2" id="KW-0812">Transmembrane</keyword>
<feature type="compositionally biased region" description="Basic and acidic residues" evidence="1">
    <location>
        <begin position="38"/>
        <end position="55"/>
    </location>
</feature>
<evidence type="ECO:0000256" key="1">
    <source>
        <dbReference type="SAM" id="MobiDB-lite"/>
    </source>
</evidence>
<evidence type="ECO:0000313" key="3">
    <source>
        <dbReference type="EMBL" id="MDQ0160752.1"/>
    </source>
</evidence>
<feature type="transmembrane region" description="Helical" evidence="2">
    <location>
        <begin position="6"/>
        <end position="22"/>
    </location>
</feature>
<evidence type="ECO:0000256" key="2">
    <source>
        <dbReference type="SAM" id="Phobius"/>
    </source>
</evidence>
<name>A0ABT9VIF4_9BACI</name>
<feature type="compositionally biased region" description="Basic residues" evidence="1">
    <location>
        <begin position="26"/>
        <end position="35"/>
    </location>
</feature>
<feature type="region of interest" description="Disordered" evidence="1">
    <location>
        <begin position="26"/>
        <end position="71"/>
    </location>
</feature>
<dbReference type="RefSeq" id="WP_306978230.1">
    <property type="nucleotide sequence ID" value="NZ_JAUSTQ010000018.1"/>
</dbReference>
<sequence length="71" mass="8117">MLSNILWGLFLVAAIAFMIILDKRKQKKRYTKPQHLKTQQEKENEKEVEREVEKARSRRNGPPASGGPGGL</sequence>
<keyword evidence="4" id="KW-1185">Reference proteome</keyword>